<dbReference type="RefSeq" id="WP_058936465.1">
    <property type="nucleotide sequence ID" value="NZ_CP013729.1"/>
</dbReference>
<dbReference type="Pfam" id="PF13663">
    <property type="entry name" value="DUF4148"/>
    <property type="match status" value="1"/>
</dbReference>
<sequence length="99" mass="9429" precursor="true">MNKFSATALIAAALLSTGAAFAADTTTAPAAKTRAEVLAELQAARESGEIAALSAEQAGVGALSNGVSGPSASQIAAKKAADKAAVAKKGAASEGVASK</sequence>
<dbReference type="InterPro" id="IPR025421">
    <property type="entry name" value="DUF4148"/>
</dbReference>
<protein>
    <submittedName>
        <fullName evidence="1">Uncharacterized protein</fullName>
    </submittedName>
</protein>
<dbReference type="EMBL" id="CP013729">
    <property type="protein sequence ID" value="ALV08516.1"/>
    <property type="molecule type" value="Genomic_DNA"/>
</dbReference>
<evidence type="ECO:0000313" key="2">
    <source>
        <dbReference type="Proteomes" id="UP000060699"/>
    </source>
</evidence>
<dbReference type="KEGG" id="rdp:RD2015_4067"/>
<dbReference type="AlphaFoldDB" id="A0A0U3N2W9"/>
<accession>A0A0U3N2W9</accession>
<name>A0A0U3N2W9_9BURK</name>
<organism evidence="1 2">
    <name type="scientific">Roseateles depolymerans</name>
    <dbReference type="NCBI Taxonomy" id="76731"/>
    <lineage>
        <taxon>Bacteria</taxon>
        <taxon>Pseudomonadati</taxon>
        <taxon>Pseudomonadota</taxon>
        <taxon>Betaproteobacteria</taxon>
        <taxon>Burkholderiales</taxon>
        <taxon>Sphaerotilaceae</taxon>
        <taxon>Roseateles</taxon>
    </lineage>
</organism>
<dbReference type="Proteomes" id="UP000060699">
    <property type="component" value="Chromosome"/>
</dbReference>
<evidence type="ECO:0000313" key="1">
    <source>
        <dbReference type="EMBL" id="ALV08516.1"/>
    </source>
</evidence>
<proteinExistence type="predicted"/>
<gene>
    <name evidence="1" type="ORF">RD2015_4067</name>
</gene>
<keyword evidence="2" id="KW-1185">Reference proteome</keyword>
<reference evidence="1 2" key="1">
    <citation type="submission" date="2015-12" db="EMBL/GenBank/DDBJ databases">
        <title>Complete genome of Roseateles depolymerans KCTC 42856.</title>
        <authorList>
            <person name="Kim K.M."/>
        </authorList>
    </citation>
    <scope>NUCLEOTIDE SEQUENCE [LARGE SCALE GENOMIC DNA]</scope>
    <source>
        <strain evidence="1 2">KCTC 42856</strain>
    </source>
</reference>